<organism evidence="4 5">
    <name type="scientific">Sharpea azabuensis</name>
    <dbReference type="NCBI Taxonomy" id="322505"/>
    <lineage>
        <taxon>Bacteria</taxon>
        <taxon>Bacillati</taxon>
        <taxon>Bacillota</taxon>
        <taxon>Erysipelotrichia</taxon>
        <taxon>Erysipelotrichales</taxon>
        <taxon>Coprobacillaceae</taxon>
        <taxon>Sharpea</taxon>
    </lineage>
</organism>
<dbReference type="Proteomes" id="UP000183028">
    <property type="component" value="Unassembled WGS sequence"/>
</dbReference>
<dbReference type="AlphaFoldDB" id="A0A1H6SDR9"/>
<dbReference type="GO" id="GO:0003697">
    <property type="term" value="F:single-stranded DNA binding"/>
    <property type="evidence" value="ECO:0007669"/>
    <property type="project" value="InterPro"/>
</dbReference>
<protein>
    <submittedName>
        <fullName evidence="4">Single-strand DNA-binding protein</fullName>
    </submittedName>
</protein>
<dbReference type="Pfam" id="PF00436">
    <property type="entry name" value="SSB"/>
    <property type="match status" value="1"/>
</dbReference>
<evidence type="ECO:0000256" key="1">
    <source>
        <dbReference type="ARBA" id="ARBA00023125"/>
    </source>
</evidence>
<reference evidence="5" key="1">
    <citation type="submission" date="2016-10" db="EMBL/GenBank/DDBJ databases">
        <authorList>
            <person name="Varghese N."/>
        </authorList>
    </citation>
    <scope>NUCLEOTIDE SEQUENCE [LARGE SCALE GENOMIC DNA]</scope>
    <source>
        <strain evidence="5">DSM 20406</strain>
    </source>
</reference>
<keyword evidence="5" id="KW-1185">Reference proteome</keyword>
<dbReference type="Gene3D" id="2.40.50.140">
    <property type="entry name" value="Nucleic acid-binding proteins"/>
    <property type="match status" value="1"/>
</dbReference>
<keyword evidence="1 2" id="KW-0238">DNA-binding</keyword>
<proteinExistence type="predicted"/>
<evidence type="ECO:0000313" key="5">
    <source>
        <dbReference type="Proteomes" id="UP000183028"/>
    </source>
</evidence>
<evidence type="ECO:0000313" key="4">
    <source>
        <dbReference type="EMBL" id="SEI66019.1"/>
    </source>
</evidence>
<dbReference type="GeneID" id="54121321"/>
<dbReference type="EMBL" id="FNYK01000015">
    <property type="protein sequence ID" value="SEI66019.1"/>
    <property type="molecule type" value="Genomic_DNA"/>
</dbReference>
<evidence type="ECO:0000256" key="2">
    <source>
        <dbReference type="PROSITE-ProRule" id="PRU00252"/>
    </source>
</evidence>
<dbReference type="InterPro" id="IPR000424">
    <property type="entry name" value="Primosome_PriB/ssb"/>
</dbReference>
<dbReference type="CDD" id="cd04496">
    <property type="entry name" value="SSB_OBF"/>
    <property type="match status" value="1"/>
</dbReference>
<name>A0A1H6SDR9_9FIRM</name>
<feature type="compositionally biased region" description="Acidic residues" evidence="3">
    <location>
        <begin position="123"/>
        <end position="135"/>
    </location>
</feature>
<dbReference type="RefSeq" id="WP_051646874.1">
    <property type="nucleotide sequence ID" value="NZ_FNYK01000015.1"/>
</dbReference>
<dbReference type="eggNOG" id="COG0629">
    <property type="taxonomic scope" value="Bacteria"/>
</dbReference>
<feature type="region of interest" description="Disordered" evidence="3">
    <location>
        <begin position="103"/>
        <end position="135"/>
    </location>
</feature>
<dbReference type="SUPFAM" id="SSF50249">
    <property type="entry name" value="Nucleic acid-binding proteins"/>
    <property type="match status" value="1"/>
</dbReference>
<gene>
    <name evidence="4" type="ORF">SAMN04487834_101514</name>
</gene>
<sequence>MNIINLLGRIATEVELKTLDNDRPYTSFILAVDYYKVNTKFTNFIDCMAFGKNAEFITTYLHQGDEFAFTGHLIGEFKEIEGEDGKLKGKLDMHVVVDRSYFTHGRKKKPGQAEDSQPKEDAVPEPDDAAAEMEF</sequence>
<dbReference type="PROSITE" id="PS50935">
    <property type="entry name" value="SSB"/>
    <property type="match status" value="1"/>
</dbReference>
<dbReference type="OrthoDB" id="9809878at2"/>
<dbReference type="InterPro" id="IPR012340">
    <property type="entry name" value="NA-bd_OB-fold"/>
</dbReference>
<evidence type="ECO:0000256" key="3">
    <source>
        <dbReference type="SAM" id="MobiDB-lite"/>
    </source>
</evidence>
<accession>A0A1H6SDR9</accession>